<evidence type="ECO:0000259" key="3">
    <source>
        <dbReference type="Pfam" id="PF10258"/>
    </source>
</evidence>
<dbReference type="Pfam" id="PF10258">
    <property type="entry name" value="PHAX_RNA-bd"/>
    <property type="match status" value="1"/>
</dbReference>
<dbReference type="InterPro" id="IPR007304">
    <property type="entry name" value="TAP46-like"/>
</dbReference>
<reference evidence="5" key="1">
    <citation type="submission" date="2016-11" db="UniProtKB">
        <authorList>
            <consortium name="WormBaseParasite"/>
        </authorList>
    </citation>
    <scope>IDENTIFICATION</scope>
</reference>
<evidence type="ECO:0000256" key="2">
    <source>
        <dbReference type="SAM" id="MobiDB-lite"/>
    </source>
</evidence>
<dbReference type="PANTHER" id="PTHR10933">
    <property type="entry name" value="IMMUNOGLOBULIN-BINDING PROTEIN 1"/>
    <property type="match status" value="1"/>
</dbReference>
<dbReference type="Proteomes" id="UP000095283">
    <property type="component" value="Unplaced"/>
</dbReference>
<organism evidence="4 5">
    <name type="scientific">Heterorhabditis bacteriophora</name>
    <name type="common">Entomopathogenic nematode worm</name>
    <dbReference type="NCBI Taxonomy" id="37862"/>
    <lineage>
        <taxon>Eukaryota</taxon>
        <taxon>Metazoa</taxon>
        <taxon>Ecdysozoa</taxon>
        <taxon>Nematoda</taxon>
        <taxon>Chromadorea</taxon>
        <taxon>Rhabditida</taxon>
        <taxon>Rhabditina</taxon>
        <taxon>Rhabditomorpha</taxon>
        <taxon>Strongyloidea</taxon>
        <taxon>Heterorhabditidae</taxon>
        <taxon>Heterorhabditis</taxon>
    </lineage>
</organism>
<proteinExistence type="predicted"/>
<dbReference type="WBParaSite" id="Hba_20582">
    <property type="protein sequence ID" value="Hba_20582"/>
    <property type="gene ID" value="Hba_20582"/>
</dbReference>
<evidence type="ECO:0000313" key="4">
    <source>
        <dbReference type="Proteomes" id="UP000095283"/>
    </source>
</evidence>
<dbReference type="Gene3D" id="1.25.40.540">
    <property type="entry name" value="TAP42-like family"/>
    <property type="match status" value="1"/>
</dbReference>
<keyword evidence="1" id="KW-0175">Coiled coil</keyword>
<dbReference type="Gene3D" id="1.10.10.1440">
    <property type="entry name" value="PHAX RNA-binding domain"/>
    <property type="match status" value="1"/>
</dbReference>
<dbReference type="GO" id="GO:0009966">
    <property type="term" value="P:regulation of signal transduction"/>
    <property type="evidence" value="ECO:0007669"/>
    <property type="project" value="InterPro"/>
</dbReference>
<dbReference type="GO" id="GO:0035303">
    <property type="term" value="P:regulation of dephosphorylation"/>
    <property type="evidence" value="ECO:0007669"/>
    <property type="project" value="TreeGrafter"/>
</dbReference>
<dbReference type="InterPro" id="IPR038092">
    <property type="entry name" value="PHAX_RNA-binding_sf"/>
</dbReference>
<name>A0A1I7XSW7_HETBA</name>
<dbReference type="GO" id="GO:0005829">
    <property type="term" value="C:cytosol"/>
    <property type="evidence" value="ECO:0007669"/>
    <property type="project" value="TreeGrafter"/>
</dbReference>
<dbReference type="InterPro" id="IPR038511">
    <property type="entry name" value="TAP42/TAP46-like_sf"/>
</dbReference>
<dbReference type="Pfam" id="PF04177">
    <property type="entry name" value="TAP42"/>
    <property type="match status" value="1"/>
</dbReference>
<dbReference type="GO" id="GO:0051721">
    <property type="term" value="F:protein phosphatase 2A binding"/>
    <property type="evidence" value="ECO:0007669"/>
    <property type="project" value="TreeGrafter"/>
</dbReference>
<feature type="region of interest" description="Disordered" evidence="2">
    <location>
        <begin position="227"/>
        <end position="249"/>
    </location>
</feature>
<evidence type="ECO:0000313" key="5">
    <source>
        <dbReference type="WBParaSite" id="Hba_20582"/>
    </source>
</evidence>
<feature type="domain" description="Phosphorylated adapter RNA export protein RNA-binding" evidence="3">
    <location>
        <begin position="522"/>
        <end position="584"/>
    </location>
</feature>
<accession>A0A1I7XSW7</accession>
<dbReference type="PANTHER" id="PTHR10933:SF9">
    <property type="entry name" value="IMMUNOGLOBULIN-BINDING PROTEIN 1"/>
    <property type="match status" value="1"/>
</dbReference>
<protein>
    <submittedName>
        <fullName evidence="5">RNA_GG_bind domain-containing protein</fullName>
    </submittedName>
</protein>
<evidence type="ECO:0000256" key="1">
    <source>
        <dbReference type="SAM" id="Coils"/>
    </source>
</evidence>
<sequence>MSYAGGKVVSLDETDTLMGNFLAAENVINDLESGCFAVKDLQTRIEESISKLEELTRAISELSLFSTNEQLEELPTSSLPFMLIPCYLGIAHHNIVAEPEQKTTELIKAKVYYCDFLKRLHNYGILEMEPCCIDKEKEDEESCPKSTKTLTPEQLRQEKIALHRRQRELKDALAEIKRQRERNMEDDSLLRNMYLTQLSYWAVKLNGELLSIEEEIPLLKLMCKRRKEGGDSSSQSERKPRPSSKPFIITRSEQQKNVLGLGYPSIPTMTVDEWYNQRFGANNTSKQLCTDQASSTNAALFAVIYLKSSSAPLCLSDSEHEDDVNSDHVREKKIQWDEYKDEHRRLNQIYFNIRFIGCQFEYIKYSALSELLERMAYRSQRKDSDISDEEDFVTQEIDRSDVDFEPSIKRANSVWSDVVLEQSLEDRSARVKIDRNKTQHVSRGAESYEVPTNLVKDDLQTFKSVFFILCQYFVYKKLNVILVLQVNTILEGWWGPRGRGIMWRGQRGRGAAQGCKRNWMGKAIGEEKAFILFEETRQVESSGGLKVADGSRRRTPGGVFITLFKSDVDVPPNVKDKIFETNKQEMRKIFKAKRKKQNYTNSLMEATDLLKKEKESSVDLKPLSNVADSIEVQEVGKNEESETELCREEMERQAMDFYQKKEEEAFNQKIRWEKWQREHVEAKQRAIEFRAYWDRRHKEDRDLWRDKDFANAIDKMSRAGYKGKHGNFEVPEENKRELDALYMQATVGDYGALIFFHSSDLILLRYNYLYSRRSYLL</sequence>
<dbReference type="InterPro" id="IPR019385">
    <property type="entry name" value="PHAX_RNA-binding_domain"/>
</dbReference>
<dbReference type="AlphaFoldDB" id="A0A1I7XSW7"/>
<feature type="coiled-coil region" evidence="1">
    <location>
        <begin position="155"/>
        <end position="186"/>
    </location>
</feature>
<keyword evidence="4" id="KW-1185">Reference proteome</keyword>